<protein>
    <submittedName>
        <fullName evidence="4">RepB family plasmid replication initiator protein</fullName>
    </submittedName>
</protein>
<dbReference type="InterPro" id="IPR036390">
    <property type="entry name" value="WH_DNA-bd_sf"/>
</dbReference>
<reference evidence="4 5" key="1">
    <citation type="submission" date="2019-08" db="EMBL/GenBank/DDBJ databases">
        <title>In-depth cultivation of the pig gut microbiome towards novel bacterial diversity and tailored functional studies.</title>
        <authorList>
            <person name="Wylensek D."/>
            <person name="Hitch T.C.A."/>
            <person name="Clavel T."/>
        </authorList>
    </citation>
    <scope>NUCLEOTIDE SEQUENCE [LARGE SCALE GENOMIC DNA]</scope>
    <source>
        <strain evidence="4 5">Oil+RF-744-GAM-WT-6</strain>
    </source>
</reference>
<dbReference type="AlphaFoldDB" id="A0A7X2NRU7"/>
<evidence type="ECO:0000313" key="4">
    <source>
        <dbReference type="EMBL" id="MSS58424.1"/>
    </source>
</evidence>
<evidence type="ECO:0000259" key="3">
    <source>
        <dbReference type="Pfam" id="PF01051"/>
    </source>
</evidence>
<dbReference type="InterPro" id="IPR000525">
    <property type="entry name" value="Initiator_Rep_WH1"/>
</dbReference>
<dbReference type="Pfam" id="PF21205">
    <property type="entry name" value="Rep3_C"/>
    <property type="match status" value="1"/>
</dbReference>
<dbReference type="SUPFAM" id="SSF46785">
    <property type="entry name" value="Winged helix' DNA-binding domain"/>
    <property type="match status" value="1"/>
</dbReference>
<dbReference type="Pfam" id="PF01051">
    <property type="entry name" value="Rep3_N"/>
    <property type="match status" value="1"/>
</dbReference>
<evidence type="ECO:0000313" key="5">
    <source>
        <dbReference type="Proteomes" id="UP000461880"/>
    </source>
</evidence>
<dbReference type="EMBL" id="VUMN01000011">
    <property type="protein sequence ID" value="MSS58424.1"/>
    <property type="molecule type" value="Genomic_DNA"/>
</dbReference>
<name>A0A7X2NRU7_9FIRM</name>
<feature type="region of interest" description="Disordered" evidence="2">
    <location>
        <begin position="295"/>
        <end position="317"/>
    </location>
</feature>
<evidence type="ECO:0000256" key="2">
    <source>
        <dbReference type="SAM" id="MobiDB-lite"/>
    </source>
</evidence>
<keyword evidence="5" id="KW-1185">Reference proteome</keyword>
<evidence type="ECO:0000256" key="1">
    <source>
        <dbReference type="ARBA" id="ARBA00038283"/>
    </source>
</evidence>
<feature type="domain" description="Initiator Rep protein WH1" evidence="3">
    <location>
        <begin position="4"/>
        <end position="154"/>
    </location>
</feature>
<dbReference type="InterPro" id="IPR036388">
    <property type="entry name" value="WH-like_DNA-bd_sf"/>
</dbReference>
<organism evidence="4 5">
    <name type="scientific">Stecheria intestinalis</name>
    <dbReference type="NCBI Taxonomy" id="2606630"/>
    <lineage>
        <taxon>Bacteria</taxon>
        <taxon>Bacillati</taxon>
        <taxon>Bacillota</taxon>
        <taxon>Erysipelotrichia</taxon>
        <taxon>Erysipelotrichales</taxon>
        <taxon>Erysipelotrichaceae</taxon>
        <taxon>Stecheria</taxon>
    </lineage>
</organism>
<comment type="caution">
    <text evidence="4">The sequence shown here is derived from an EMBL/GenBank/DDBJ whole genome shotgun (WGS) entry which is preliminary data.</text>
</comment>
<dbReference type="GO" id="GO:0003887">
    <property type="term" value="F:DNA-directed DNA polymerase activity"/>
    <property type="evidence" value="ECO:0007669"/>
    <property type="project" value="InterPro"/>
</dbReference>
<proteinExistence type="inferred from homology"/>
<dbReference type="Gene3D" id="1.10.10.10">
    <property type="entry name" value="Winged helix-like DNA-binding domain superfamily/Winged helix DNA-binding domain"/>
    <property type="match status" value="1"/>
</dbReference>
<gene>
    <name evidence="4" type="ORF">FYJ51_05850</name>
</gene>
<dbReference type="Proteomes" id="UP000461880">
    <property type="component" value="Unassembled WGS sequence"/>
</dbReference>
<dbReference type="GO" id="GO:0006270">
    <property type="term" value="P:DNA replication initiation"/>
    <property type="evidence" value="ECO:0007669"/>
    <property type="project" value="InterPro"/>
</dbReference>
<accession>A0A7X2NRU7</accession>
<comment type="similarity">
    <text evidence="1">Belongs to the initiator RepB protein family.</text>
</comment>
<sequence length="317" mass="37157">MKKTVKYQNNFNLVSLSSLTETENNLLMTIVAQLQYQGTNRVVLEDLEVAKLIAPTYHMTRKQIIDMEISLWDKISEFKIEAGDRYSSDGGYTRFNFLSSYRREDGNHFSVSVAEEFVPLFNDYLRQNGFTFFQLREYLSLSGTYCKQLYRSLKQWRQVGRYFVTIADFRKIYGVPDSYQTKELTRRVIDPAVNYLAEHIPEFSSLTWMYAKTITAGFEPVPIGRGRAAKPNYVYFQWTPEIVEADAKEREIKKMLDKTLGKDSLVQKFVTYDGESPDQIRERKIKEYRKPALERQLEKAKQEADQSLDFRKDSGEE</sequence>